<accession>A0A5E7C7R9</accession>
<evidence type="ECO:0000256" key="7">
    <source>
        <dbReference type="ARBA" id="ARBA00034120"/>
    </source>
</evidence>
<evidence type="ECO:0000256" key="6">
    <source>
        <dbReference type="ARBA" id="ARBA00023118"/>
    </source>
</evidence>
<feature type="domain" description="Reverse transcriptase" evidence="8">
    <location>
        <begin position="1"/>
        <end position="108"/>
    </location>
</feature>
<keyword evidence="4" id="KW-0460">Magnesium</keyword>
<keyword evidence="6" id="KW-0051">Antiviral defense</keyword>
<dbReference type="NCBIfam" id="NF038237">
    <property type="entry name" value="retron_Ec67_fus"/>
    <property type="match status" value="1"/>
</dbReference>
<dbReference type="InterPro" id="IPR043502">
    <property type="entry name" value="DNA/RNA_pol_sf"/>
</dbReference>
<gene>
    <name evidence="9" type="ORF">PS718_02643</name>
</gene>
<dbReference type="GO" id="GO:0051607">
    <property type="term" value="P:defense response to virus"/>
    <property type="evidence" value="ECO:0007669"/>
    <property type="project" value="UniProtKB-KW"/>
</dbReference>
<organism evidence="9 10">
    <name type="scientific">Pseudomonas fluorescens</name>
    <dbReference type="NCBI Taxonomy" id="294"/>
    <lineage>
        <taxon>Bacteria</taxon>
        <taxon>Pseudomonadati</taxon>
        <taxon>Pseudomonadota</taxon>
        <taxon>Gammaproteobacteria</taxon>
        <taxon>Pseudomonadales</taxon>
        <taxon>Pseudomonadaceae</taxon>
        <taxon>Pseudomonas</taxon>
    </lineage>
</organism>
<dbReference type="GO" id="GO:0003964">
    <property type="term" value="F:RNA-directed DNA polymerase activity"/>
    <property type="evidence" value="ECO:0007669"/>
    <property type="project" value="UniProtKB-KW"/>
</dbReference>
<dbReference type="SUPFAM" id="SSF56672">
    <property type="entry name" value="DNA/RNA polymerases"/>
    <property type="match status" value="1"/>
</dbReference>
<dbReference type="GO" id="GO:0046872">
    <property type="term" value="F:metal ion binding"/>
    <property type="evidence" value="ECO:0007669"/>
    <property type="project" value="UniProtKB-KW"/>
</dbReference>
<keyword evidence="5" id="KW-0695">RNA-directed DNA polymerase</keyword>
<name>A0A5E7C7R9_PSEFL</name>
<evidence type="ECO:0000259" key="8">
    <source>
        <dbReference type="PROSITE" id="PS50878"/>
    </source>
</evidence>
<evidence type="ECO:0000313" key="10">
    <source>
        <dbReference type="Proteomes" id="UP000325375"/>
    </source>
</evidence>
<dbReference type="PRINTS" id="PR00866">
    <property type="entry name" value="RNADNAPOLMS"/>
</dbReference>
<proteinExistence type="inferred from homology"/>
<dbReference type="InterPro" id="IPR000123">
    <property type="entry name" value="Reverse_transcriptase_msDNA"/>
</dbReference>
<dbReference type="EMBL" id="CABVHX010000009">
    <property type="protein sequence ID" value="VVO00767.1"/>
    <property type="molecule type" value="Genomic_DNA"/>
</dbReference>
<dbReference type="AlphaFoldDB" id="A0A5E7C7R9"/>
<reference evidence="9 10" key="1">
    <citation type="submission" date="2019-09" db="EMBL/GenBank/DDBJ databases">
        <authorList>
            <person name="Chandra G."/>
            <person name="Truman W A."/>
        </authorList>
    </citation>
    <scope>NUCLEOTIDE SEQUENCE [LARGE SCALE GENOMIC DNA]</scope>
    <source>
        <strain evidence="9">PS718</strain>
    </source>
</reference>
<dbReference type="InterPro" id="IPR000477">
    <property type="entry name" value="RT_dom"/>
</dbReference>
<dbReference type="Proteomes" id="UP000325375">
    <property type="component" value="Unassembled WGS sequence"/>
</dbReference>
<dbReference type="GO" id="GO:0003723">
    <property type="term" value="F:RNA binding"/>
    <property type="evidence" value="ECO:0007669"/>
    <property type="project" value="InterPro"/>
</dbReference>
<sequence length="435" mass="49203">MCHDNALPQGSPTSPFASNLIGHLIDIRMVALAAKNGCTYSRYADDITFSTSKKNFPTQIAYCIDESNTWIPGSAVLKIISKCGFSLNHDKTRMQYTSSQQSVTGLVVNKIAHTPADYRRTVRAMLHRLFLDGTYFTIKKPKHLNKTERITIPFGQLNKLEGMLSYIYMVDRYNREKIVNNSKTKHEEMLMTSIEKMHGDFLFYKYFYAGDTPTIVCEGKTDNVYLTCAMKSLFAKYPELVSVDKDGKRILKSRFINYSELTHRMLNMFGGSADIAQFIRFYARRCKKYKAHPPLHPTIVVVDNDTGSKEIFGAIKDTTGGRYIIGAGKAQALDKSRTLYYIAQNLYVVLTPLNAGKDTMMEDFFPTTVLTMPHKGRSFEILKGVKPGNTYSKHIFAQHIIKANQKSIDFSGFSPILDSMKAALLDYPKIKLIPA</sequence>
<dbReference type="InterPro" id="IPR053543">
    <property type="entry name" value="Bacterial_RT"/>
</dbReference>
<comment type="similarity">
    <text evidence="7">Belongs to the bacterial reverse transcriptase family.</text>
</comment>
<evidence type="ECO:0000256" key="2">
    <source>
        <dbReference type="ARBA" id="ARBA00022695"/>
    </source>
</evidence>
<dbReference type="PROSITE" id="PS50878">
    <property type="entry name" value="RT_POL"/>
    <property type="match status" value="1"/>
</dbReference>
<evidence type="ECO:0000256" key="1">
    <source>
        <dbReference type="ARBA" id="ARBA00022679"/>
    </source>
</evidence>
<protein>
    <recommendedName>
        <fullName evidence="8">Reverse transcriptase domain-containing protein</fullName>
    </recommendedName>
</protein>
<keyword evidence="1" id="KW-0808">Transferase</keyword>
<keyword evidence="3" id="KW-0479">Metal-binding</keyword>
<evidence type="ECO:0000256" key="4">
    <source>
        <dbReference type="ARBA" id="ARBA00022842"/>
    </source>
</evidence>
<evidence type="ECO:0000313" key="9">
    <source>
        <dbReference type="EMBL" id="VVO00767.1"/>
    </source>
</evidence>
<evidence type="ECO:0000256" key="3">
    <source>
        <dbReference type="ARBA" id="ARBA00022723"/>
    </source>
</evidence>
<evidence type="ECO:0000256" key="5">
    <source>
        <dbReference type="ARBA" id="ARBA00022918"/>
    </source>
</evidence>
<keyword evidence="2" id="KW-0548">Nucleotidyltransferase</keyword>